<dbReference type="GeneID" id="9687715"/>
<protein>
    <submittedName>
        <fullName evidence="1">Predicted protein</fullName>
    </submittedName>
</protein>
<dbReference type="KEGG" id="mpp:MICPUCDRAFT_51945"/>
<gene>
    <name evidence="1" type="ORF">MICPUCDRAFT_51945</name>
</gene>
<dbReference type="Gene3D" id="1.25.10.10">
    <property type="entry name" value="Leucine-rich Repeat Variant"/>
    <property type="match status" value="1"/>
</dbReference>
<reference evidence="1 2" key="1">
    <citation type="journal article" date="2009" name="Science">
        <title>Green evolution and dynamic adaptations revealed by genomes of the marine picoeukaryotes Micromonas.</title>
        <authorList>
            <person name="Worden A.Z."/>
            <person name="Lee J.H."/>
            <person name="Mock T."/>
            <person name="Rouze P."/>
            <person name="Simmons M.P."/>
            <person name="Aerts A.L."/>
            <person name="Allen A.E."/>
            <person name="Cuvelier M.L."/>
            <person name="Derelle E."/>
            <person name="Everett M.V."/>
            <person name="Foulon E."/>
            <person name="Grimwood J."/>
            <person name="Gundlach H."/>
            <person name="Henrissat B."/>
            <person name="Napoli C."/>
            <person name="McDonald S.M."/>
            <person name="Parker M.S."/>
            <person name="Rombauts S."/>
            <person name="Salamov A."/>
            <person name="Von Dassow P."/>
            <person name="Badger J.H."/>
            <person name="Coutinho P.M."/>
            <person name="Demir E."/>
            <person name="Dubchak I."/>
            <person name="Gentemann C."/>
            <person name="Eikrem W."/>
            <person name="Gready J.E."/>
            <person name="John U."/>
            <person name="Lanier W."/>
            <person name="Lindquist E.A."/>
            <person name="Lucas S."/>
            <person name="Mayer K.F."/>
            <person name="Moreau H."/>
            <person name="Not F."/>
            <person name="Otillar R."/>
            <person name="Panaud O."/>
            <person name="Pangilinan J."/>
            <person name="Paulsen I."/>
            <person name="Piegu B."/>
            <person name="Poliakov A."/>
            <person name="Robbens S."/>
            <person name="Schmutz J."/>
            <person name="Toulza E."/>
            <person name="Wyss T."/>
            <person name="Zelensky A."/>
            <person name="Zhou K."/>
            <person name="Armbrust E.V."/>
            <person name="Bhattacharya D."/>
            <person name="Goodenough U.W."/>
            <person name="Van de Peer Y."/>
            <person name="Grigoriev I.V."/>
        </authorList>
    </citation>
    <scope>NUCLEOTIDE SEQUENCE [LARGE SCALE GENOMIC DNA]</scope>
    <source>
        <strain evidence="1 2">CCMP1545</strain>
    </source>
</reference>
<dbReference type="EMBL" id="GG663746">
    <property type="protein sequence ID" value="EEH53097.1"/>
    <property type="molecule type" value="Genomic_DNA"/>
</dbReference>
<dbReference type="InterPro" id="IPR011989">
    <property type="entry name" value="ARM-like"/>
</dbReference>
<accession>C1N2W6</accession>
<dbReference type="RefSeq" id="XP_003062278.1">
    <property type="nucleotide sequence ID" value="XM_003062232.1"/>
</dbReference>
<evidence type="ECO:0000313" key="1">
    <source>
        <dbReference type="EMBL" id="EEH53097.1"/>
    </source>
</evidence>
<sequence>MIDMSDERCRVTASAALSSLADADVEVLQALGAASFVAMAREATKPLARASACAFIRRVLYTGPHTTPKLARNSDTHETIREGGGVETLASMTLRGHAEATWGLASMASCEENWDVVHEAMTPETLDALKRLITR</sequence>
<name>C1N2W6_MICPC</name>
<evidence type="ECO:0000313" key="2">
    <source>
        <dbReference type="Proteomes" id="UP000001876"/>
    </source>
</evidence>
<keyword evidence="2" id="KW-1185">Reference proteome</keyword>
<dbReference type="AlphaFoldDB" id="C1N2W6"/>
<organism evidence="2">
    <name type="scientific">Micromonas pusilla (strain CCMP1545)</name>
    <name type="common">Picoplanktonic green alga</name>
    <dbReference type="NCBI Taxonomy" id="564608"/>
    <lineage>
        <taxon>Eukaryota</taxon>
        <taxon>Viridiplantae</taxon>
        <taxon>Chlorophyta</taxon>
        <taxon>Mamiellophyceae</taxon>
        <taxon>Mamiellales</taxon>
        <taxon>Mamiellaceae</taxon>
        <taxon>Micromonas</taxon>
    </lineage>
</organism>
<dbReference type="Proteomes" id="UP000001876">
    <property type="component" value="Unassembled WGS sequence"/>
</dbReference>
<proteinExistence type="predicted"/>